<keyword evidence="4" id="KW-1185">Reference proteome</keyword>
<sequence length="716" mass="81017">MAKTKGKKMPPEPRPPTDEEIESESEEPHPEEPAAKSRARKVTHQHDHEDPPELLAGADDEDGPPPGTRERGRPKQMRLIQEVNYYYINQTNARLTEVADWVETGRRKSQTDTAMAPEKPVPKVGPPKGGHAKGKGSKGKKKGNEIEEESDARGVSKAKKFMEFGPVVVGSEDSSVHEDKSMDELDAEFDLWRSRLASAKSTKRKRDASQHTTQEHEGIEQTSSPGVHTRRETTRVTAPAHKKCRQANRLEVLQRRSNSTGFLPVGSHREPFSMTPLTGGKGVLTQWVHCTFWVLFERYPSIHPNFTHWVHGGYFVKVPTQEPNTQWVLWEFVEKLSHTWVLCERTLNKWLSFVMGTLEIPKKYLVGNNWANSFKTHNELTMYPLVSDSGDTEIRPASKPPQPVTKRAKRALETAAREKPAFVDDGDDNEVDEKMRAPTDEKTTVATGKKPKLAGSDPLFQLVWRWVGKELKRSVFFSNPFPDSEEYDLLPLDVYTEAARQVSKIACYKDTRSRAKQEYNTDWSSSLTHRLSSLRAALKAHTVNEVRAHFKALGHDRRKALLDENEYWFKLTTNGQVAMNAPFMNPVLQSILRKGLFSGRAGLYKLFPEEFDGESDEKEVPAVLVALAATFAYMALDDYVNNSESISWNYNSPDVAKVYHGHLEELERIKSKRLTSYHALLRKFFSGCVGKVASTSTGTARKPKTDYQNLPDSFSD</sequence>
<evidence type="ECO:0000313" key="4">
    <source>
        <dbReference type="Proteomes" id="UP000736335"/>
    </source>
</evidence>
<comment type="caution">
    <text evidence="3">The sequence shown here is derived from an EMBL/GenBank/DDBJ whole genome shotgun (WGS) entry which is preliminary data.</text>
</comment>
<reference evidence="3" key="1">
    <citation type="journal article" date="2020" name="Nat. Commun.">
        <title>Large-scale genome sequencing of mycorrhizal fungi provides insights into the early evolution of symbiotic traits.</title>
        <authorList>
            <person name="Miyauchi S."/>
            <person name="Kiss E."/>
            <person name="Kuo A."/>
            <person name="Drula E."/>
            <person name="Kohler A."/>
            <person name="Sanchez-Garcia M."/>
            <person name="Morin E."/>
            <person name="Andreopoulos B."/>
            <person name="Barry K.W."/>
            <person name="Bonito G."/>
            <person name="Buee M."/>
            <person name="Carver A."/>
            <person name="Chen C."/>
            <person name="Cichocki N."/>
            <person name="Clum A."/>
            <person name="Culley D."/>
            <person name="Crous P.W."/>
            <person name="Fauchery L."/>
            <person name="Girlanda M."/>
            <person name="Hayes R.D."/>
            <person name="Keri Z."/>
            <person name="LaButti K."/>
            <person name="Lipzen A."/>
            <person name="Lombard V."/>
            <person name="Magnuson J."/>
            <person name="Maillard F."/>
            <person name="Murat C."/>
            <person name="Nolan M."/>
            <person name="Ohm R.A."/>
            <person name="Pangilinan J."/>
            <person name="Pereira M.F."/>
            <person name="Perotto S."/>
            <person name="Peter M."/>
            <person name="Pfister S."/>
            <person name="Riley R."/>
            <person name="Sitrit Y."/>
            <person name="Stielow J.B."/>
            <person name="Szollosi G."/>
            <person name="Zifcakova L."/>
            <person name="Stursova M."/>
            <person name="Spatafora J.W."/>
            <person name="Tedersoo L."/>
            <person name="Vaario L.M."/>
            <person name="Yamada A."/>
            <person name="Yan M."/>
            <person name="Wang P."/>
            <person name="Xu J."/>
            <person name="Bruns T."/>
            <person name="Baldrian P."/>
            <person name="Vilgalys R."/>
            <person name="Dunand C."/>
            <person name="Henrissat B."/>
            <person name="Grigoriev I.V."/>
            <person name="Hibbett D."/>
            <person name="Nagy L.G."/>
            <person name="Martin F.M."/>
        </authorList>
    </citation>
    <scope>NUCLEOTIDE SEQUENCE</scope>
    <source>
        <strain evidence="3">UH-Tt-Lm1</strain>
    </source>
</reference>
<evidence type="ECO:0000256" key="1">
    <source>
        <dbReference type="SAM" id="MobiDB-lite"/>
    </source>
</evidence>
<feature type="compositionally biased region" description="Polar residues" evidence="1">
    <location>
        <begin position="706"/>
        <end position="716"/>
    </location>
</feature>
<dbReference type="AlphaFoldDB" id="A0A9P6LAY2"/>
<evidence type="ECO:0000313" key="3">
    <source>
        <dbReference type="EMBL" id="KAF9790596.1"/>
    </source>
</evidence>
<dbReference type="Pfam" id="PF20149">
    <property type="entry name" value="DUF6532"/>
    <property type="match status" value="1"/>
</dbReference>
<feature type="region of interest" description="Disordered" evidence="1">
    <location>
        <begin position="697"/>
        <end position="716"/>
    </location>
</feature>
<protein>
    <recommendedName>
        <fullName evidence="2">DUF6532 domain-containing protein</fullName>
    </recommendedName>
</protein>
<feature type="region of interest" description="Disordered" evidence="1">
    <location>
        <begin position="104"/>
        <end position="155"/>
    </location>
</feature>
<feature type="region of interest" description="Disordered" evidence="1">
    <location>
        <begin position="1"/>
        <end position="78"/>
    </location>
</feature>
<feature type="compositionally biased region" description="Basic and acidic residues" evidence="1">
    <location>
        <begin position="410"/>
        <end position="422"/>
    </location>
</feature>
<proteinExistence type="predicted"/>
<feature type="compositionally biased region" description="Basic and acidic residues" evidence="1">
    <location>
        <begin position="26"/>
        <end position="35"/>
    </location>
</feature>
<dbReference type="Proteomes" id="UP000736335">
    <property type="component" value="Unassembled WGS sequence"/>
</dbReference>
<dbReference type="InterPro" id="IPR045341">
    <property type="entry name" value="DUF6532"/>
</dbReference>
<accession>A0A9P6LAY2</accession>
<feature type="domain" description="DUF6532" evidence="2">
    <location>
        <begin position="471"/>
        <end position="669"/>
    </location>
</feature>
<reference evidence="3" key="2">
    <citation type="submission" date="2020-11" db="EMBL/GenBank/DDBJ databases">
        <authorList>
            <consortium name="DOE Joint Genome Institute"/>
            <person name="Kuo A."/>
            <person name="Miyauchi S."/>
            <person name="Kiss E."/>
            <person name="Drula E."/>
            <person name="Kohler A."/>
            <person name="Sanchez-Garcia M."/>
            <person name="Andreopoulos B."/>
            <person name="Barry K.W."/>
            <person name="Bonito G."/>
            <person name="Buee M."/>
            <person name="Carver A."/>
            <person name="Chen C."/>
            <person name="Cichocki N."/>
            <person name="Clum A."/>
            <person name="Culley D."/>
            <person name="Crous P.W."/>
            <person name="Fauchery L."/>
            <person name="Girlanda M."/>
            <person name="Hayes R."/>
            <person name="Keri Z."/>
            <person name="Labutti K."/>
            <person name="Lipzen A."/>
            <person name="Lombard V."/>
            <person name="Magnuson J."/>
            <person name="Maillard F."/>
            <person name="Morin E."/>
            <person name="Murat C."/>
            <person name="Nolan M."/>
            <person name="Ohm R."/>
            <person name="Pangilinan J."/>
            <person name="Pereira M."/>
            <person name="Perotto S."/>
            <person name="Peter M."/>
            <person name="Riley R."/>
            <person name="Sitrit Y."/>
            <person name="Stielow B."/>
            <person name="Szollosi G."/>
            <person name="Zifcakova L."/>
            <person name="Stursova M."/>
            <person name="Spatafora J.W."/>
            <person name="Tedersoo L."/>
            <person name="Vaario L.-M."/>
            <person name="Yamada A."/>
            <person name="Yan M."/>
            <person name="Wang P."/>
            <person name="Xu J."/>
            <person name="Bruns T."/>
            <person name="Baldrian P."/>
            <person name="Vilgalys R."/>
            <person name="Henrissat B."/>
            <person name="Grigoriev I.V."/>
            <person name="Hibbett D."/>
            <person name="Nagy L.G."/>
            <person name="Martin F.M."/>
        </authorList>
    </citation>
    <scope>NUCLEOTIDE SEQUENCE</scope>
    <source>
        <strain evidence="3">UH-Tt-Lm1</strain>
    </source>
</reference>
<evidence type="ECO:0000259" key="2">
    <source>
        <dbReference type="Pfam" id="PF20149"/>
    </source>
</evidence>
<feature type="region of interest" description="Disordered" evidence="1">
    <location>
        <begin position="198"/>
        <end position="241"/>
    </location>
</feature>
<feature type="region of interest" description="Disordered" evidence="1">
    <location>
        <begin position="391"/>
        <end position="433"/>
    </location>
</feature>
<gene>
    <name evidence="3" type="ORF">BJ322DRAFT_1017270</name>
</gene>
<name>A0A9P6LAY2_9AGAM</name>
<feature type="compositionally biased region" description="Basic residues" evidence="1">
    <location>
        <begin position="130"/>
        <end position="141"/>
    </location>
</feature>
<organism evidence="3 4">
    <name type="scientific">Thelephora terrestris</name>
    <dbReference type="NCBI Taxonomy" id="56493"/>
    <lineage>
        <taxon>Eukaryota</taxon>
        <taxon>Fungi</taxon>
        <taxon>Dikarya</taxon>
        <taxon>Basidiomycota</taxon>
        <taxon>Agaricomycotina</taxon>
        <taxon>Agaricomycetes</taxon>
        <taxon>Thelephorales</taxon>
        <taxon>Thelephoraceae</taxon>
        <taxon>Thelephora</taxon>
    </lineage>
</organism>
<feature type="compositionally biased region" description="Basic and acidic residues" evidence="1">
    <location>
        <begin position="207"/>
        <end position="219"/>
    </location>
</feature>
<dbReference type="EMBL" id="WIUZ02000002">
    <property type="protein sequence ID" value="KAF9790596.1"/>
    <property type="molecule type" value="Genomic_DNA"/>
</dbReference>
<dbReference type="OrthoDB" id="2749024at2759"/>